<gene>
    <name evidence="1" type="ORF">KPC_3140</name>
</gene>
<dbReference type="Proteomes" id="UP000245974">
    <property type="component" value="Unassembled WGS sequence"/>
</dbReference>
<accession>A0A2U3N2S8</accession>
<sequence>MNYVEFENLTSEVLMLENLLKEIPSENIFDRFSIEKRLTKAKNKLGTINPHHLSKKAKLTFRGPHVIGSEAISALFASQATMLFSDAIAAISAAMSGNLNYKGKIPKKLSNQLMITGMATGSLGFEFDLPKPDDSDLYAAPPIVESALEEISKLFQISALGTDEELIDVISDIHPRAAKTVFNFLKFLQDQSSLCGFEFSNRFFRFSDQEQLARAIRRLDSNNIRESIQPFKGEFQGVLPNLRSFEFKSYEEDKVIRGKVDLKIDDPDIINREWLHKAILINIIVTQVGDSQPRFTIESLDNIRLL</sequence>
<reference evidence="2" key="1">
    <citation type="submission" date="2018-03" db="EMBL/GenBank/DDBJ databases">
        <authorList>
            <person name="Blom J."/>
        </authorList>
    </citation>
    <scope>NUCLEOTIDE SEQUENCE [LARGE SCALE GENOMIC DNA]</scope>
    <source>
        <strain evidence="2">KPC-SM-21</strain>
    </source>
</reference>
<protein>
    <submittedName>
        <fullName evidence="1">Uncharacterized protein</fullName>
    </submittedName>
</protein>
<dbReference type="EMBL" id="OOGT01000195">
    <property type="protein sequence ID" value="SPL71962.1"/>
    <property type="molecule type" value="Genomic_DNA"/>
</dbReference>
<organism evidence="1 2">
    <name type="scientific">Acinetobacter stercoris</name>
    <dbReference type="NCBI Taxonomy" id="2126983"/>
    <lineage>
        <taxon>Bacteria</taxon>
        <taxon>Pseudomonadati</taxon>
        <taxon>Pseudomonadota</taxon>
        <taxon>Gammaproteobacteria</taxon>
        <taxon>Moraxellales</taxon>
        <taxon>Moraxellaceae</taxon>
        <taxon>Acinetobacter</taxon>
    </lineage>
</organism>
<evidence type="ECO:0000313" key="1">
    <source>
        <dbReference type="EMBL" id="SPL71962.1"/>
    </source>
</evidence>
<dbReference type="RefSeq" id="WP_121975374.1">
    <property type="nucleotide sequence ID" value="NZ_OOGT01000195.1"/>
</dbReference>
<dbReference type="AlphaFoldDB" id="A0A2U3N2S8"/>
<evidence type="ECO:0000313" key="2">
    <source>
        <dbReference type="Proteomes" id="UP000245974"/>
    </source>
</evidence>
<dbReference type="OrthoDB" id="7822108at2"/>
<keyword evidence="2" id="KW-1185">Reference proteome</keyword>
<dbReference type="InParanoid" id="A0A2U3N2S8"/>
<name>A0A2U3N2S8_9GAMM</name>
<proteinExistence type="predicted"/>